<reference evidence="1 2" key="1">
    <citation type="journal article" date="2012" name="Stand. Genomic Sci.">
        <title>Complete genome sequence of Pyrobaculum oguniense.</title>
        <authorList>
            <person name="Bernick D.L."/>
            <person name="Karplus K."/>
            <person name="Lui L.M."/>
            <person name="Coker J.K."/>
            <person name="Murphy J.N."/>
            <person name="Chan P.P."/>
            <person name="Cozen A.E."/>
            <person name="Lowe T.M."/>
        </authorList>
    </citation>
    <scope>NUCLEOTIDE SEQUENCE [LARGE SCALE GENOMIC DNA]</scope>
    <source>
        <strain evidence="1 2">TE7</strain>
    </source>
</reference>
<gene>
    <name evidence="1" type="ordered locus">Pogu_2788</name>
</gene>
<dbReference type="HOGENOM" id="CLU_201554_0_0_2"/>
<dbReference type="AlphaFoldDB" id="H6QC23"/>
<organism evidence="1 2">
    <name type="scientific">Pyrobaculum oguniense (strain DSM 13380 / JCM 10595 / TE7)</name>
    <dbReference type="NCBI Taxonomy" id="698757"/>
    <lineage>
        <taxon>Archaea</taxon>
        <taxon>Thermoproteota</taxon>
        <taxon>Thermoprotei</taxon>
        <taxon>Thermoproteales</taxon>
        <taxon>Thermoproteaceae</taxon>
        <taxon>Pyrobaculum</taxon>
    </lineage>
</organism>
<proteinExistence type="predicted"/>
<dbReference type="eggNOG" id="arCOG07952">
    <property type="taxonomic scope" value="Archaea"/>
</dbReference>
<sequence>MPNLSRSCLIWADLTGDKSLKERKGVAALTAKHLFAMASIKGVGWGLLRWYAGVMAERHQHGE</sequence>
<accession>H6QC23</accession>
<keyword evidence="2" id="KW-1185">Reference proteome</keyword>
<name>H6QC23_PYROT</name>
<evidence type="ECO:0000313" key="1">
    <source>
        <dbReference type="EMBL" id="AFA40815.1"/>
    </source>
</evidence>
<protein>
    <submittedName>
        <fullName evidence="1">PaRep2b protein</fullName>
    </submittedName>
</protein>
<evidence type="ECO:0000313" key="2">
    <source>
        <dbReference type="Proteomes" id="UP000009062"/>
    </source>
</evidence>
<dbReference type="Proteomes" id="UP000009062">
    <property type="component" value="Chromosome"/>
</dbReference>
<dbReference type="EMBL" id="CP003316">
    <property type="protein sequence ID" value="AFA40815.1"/>
    <property type="molecule type" value="Genomic_DNA"/>
</dbReference>
<dbReference type="KEGG" id="pog:Pogu_2788"/>